<sequence>MTIDLGQLLDELEKWLEEQVPSNLHELPTKMLETVERVSNDLIASLNMHGPPSISIPFPPFNKESAPPPPPPPAPRLASNACGKATSLARKHPLLFTAGAALAITAGVGTVGLLTGVGPFGKYATELRRRHRFGSRGVVEDGMLKEAIVILSPSPVPPLLVPLAASLLKAGYIVIVAVPQVKEAEALERRLSGLNERNALRVLIYDTENSATFPPFHRSLLATLTLRFPSAGHSGQYTAGDPYNPHPGHIPRIHAFVSLYPLNPSPPSQPAALPALPALVLPGPTGHIPILVTLYPSSATLTNPGAFANQVLTSNHRLLGANLSAANNVRVISVFLGQITLPTLPAIITEGRALSRREQAKQRLRESTASATATFTVLRDLVVGGLRSVYRNIAAHVGYGAPARDYAQFESRLLRIIKSRCGHQYYIGQRAWLPSLLQVVPPRALPRVLAILPELPSETGPAPAPPPKSLSSAASSVPQSRSASSSDHEGGEDLASSIHTAGTNHSSADSSGLEGSWVGLDPAT</sequence>
<dbReference type="Proteomes" id="UP000827549">
    <property type="component" value="Chromosome 1"/>
</dbReference>
<dbReference type="GeneID" id="87803904"/>
<dbReference type="RefSeq" id="XP_062623078.1">
    <property type="nucleotide sequence ID" value="XM_062767094.1"/>
</dbReference>
<accession>A0AAF0Y3P4</accession>
<keyword evidence="4" id="KW-1185">Reference proteome</keyword>
<evidence type="ECO:0000313" key="4">
    <source>
        <dbReference type="Proteomes" id="UP000827549"/>
    </source>
</evidence>
<feature type="compositionally biased region" description="Pro residues" evidence="1">
    <location>
        <begin position="66"/>
        <end position="75"/>
    </location>
</feature>
<feature type="region of interest" description="Disordered" evidence="1">
    <location>
        <begin position="56"/>
        <end position="78"/>
    </location>
</feature>
<evidence type="ECO:0000256" key="1">
    <source>
        <dbReference type="SAM" id="MobiDB-lite"/>
    </source>
</evidence>
<proteinExistence type="predicted"/>
<feature type="compositionally biased region" description="Low complexity" evidence="1">
    <location>
        <begin position="56"/>
        <end position="65"/>
    </location>
</feature>
<evidence type="ECO:0000256" key="2">
    <source>
        <dbReference type="SAM" id="Phobius"/>
    </source>
</evidence>
<keyword evidence="2" id="KW-0472">Membrane</keyword>
<dbReference type="AlphaFoldDB" id="A0AAF0Y3P4"/>
<name>A0AAF0Y3P4_9TREE</name>
<dbReference type="EMBL" id="CP086714">
    <property type="protein sequence ID" value="WOO77046.1"/>
    <property type="molecule type" value="Genomic_DNA"/>
</dbReference>
<evidence type="ECO:0000313" key="3">
    <source>
        <dbReference type="EMBL" id="WOO77046.1"/>
    </source>
</evidence>
<feature type="region of interest" description="Disordered" evidence="1">
    <location>
        <begin position="458"/>
        <end position="524"/>
    </location>
</feature>
<gene>
    <name evidence="3" type="ORF">LOC62_01G000646</name>
</gene>
<feature type="compositionally biased region" description="Polar residues" evidence="1">
    <location>
        <begin position="497"/>
        <end position="510"/>
    </location>
</feature>
<reference evidence="3" key="1">
    <citation type="submission" date="2023-10" db="EMBL/GenBank/DDBJ databases">
        <authorList>
            <person name="Noh H."/>
        </authorList>
    </citation>
    <scope>NUCLEOTIDE SEQUENCE</scope>
    <source>
        <strain evidence="3">DUCC4014</strain>
    </source>
</reference>
<protein>
    <recommendedName>
        <fullName evidence="5">DUF1776-domain-containing protein</fullName>
    </recommendedName>
</protein>
<keyword evidence="2" id="KW-0812">Transmembrane</keyword>
<organism evidence="3 4">
    <name type="scientific">Vanrija pseudolonga</name>
    <dbReference type="NCBI Taxonomy" id="143232"/>
    <lineage>
        <taxon>Eukaryota</taxon>
        <taxon>Fungi</taxon>
        <taxon>Dikarya</taxon>
        <taxon>Basidiomycota</taxon>
        <taxon>Agaricomycotina</taxon>
        <taxon>Tremellomycetes</taxon>
        <taxon>Trichosporonales</taxon>
        <taxon>Trichosporonaceae</taxon>
        <taxon>Vanrija</taxon>
    </lineage>
</organism>
<evidence type="ECO:0008006" key="5">
    <source>
        <dbReference type="Google" id="ProtNLM"/>
    </source>
</evidence>
<feature type="compositionally biased region" description="Low complexity" evidence="1">
    <location>
        <begin position="469"/>
        <end position="485"/>
    </location>
</feature>
<feature type="transmembrane region" description="Helical" evidence="2">
    <location>
        <begin position="94"/>
        <end position="117"/>
    </location>
</feature>
<keyword evidence="2" id="KW-1133">Transmembrane helix</keyword>